<dbReference type="InterPro" id="IPR036412">
    <property type="entry name" value="HAD-like_sf"/>
</dbReference>
<evidence type="ECO:0000256" key="7">
    <source>
        <dbReference type="PIRNR" id="PIRNR004682"/>
    </source>
</evidence>
<feature type="binding site" evidence="10">
    <location>
        <position position="92"/>
    </location>
    <ligand>
        <name>Zn(2+)</name>
        <dbReference type="ChEBI" id="CHEBI:29105"/>
    </ligand>
</feature>
<dbReference type="InterPro" id="IPR023214">
    <property type="entry name" value="HAD_sf"/>
</dbReference>
<dbReference type="NCBIfam" id="TIGR01656">
    <property type="entry name" value="Histidinol-ppas"/>
    <property type="match status" value="1"/>
</dbReference>
<comment type="cofactor">
    <cofactor evidence="10">
        <name>Mg(2+)</name>
        <dbReference type="ChEBI" id="CHEBI:18420"/>
    </cofactor>
</comment>
<evidence type="ECO:0000256" key="1">
    <source>
        <dbReference type="ARBA" id="ARBA00004496"/>
    </source>
</evidence>
<comment type="similarity">
    <text evidence="7">Belongs to the gmhB family.</text>
</comment>
<dbReference type="AlphaFoldDB" id="A0A175RGK5"/>
<dbReference type="InterPro" id="IPR006543">
    <property type="entry name" value="Histidinol-phos"/>
</dbReference>
<dbReference type="Pfam" id="PF13242">
    <property type="entry name" value="Hydrolase_like"/>
    <property type="match status" value="1"/>
</dbReference>
<feature type="binding site" evidence="10">
    <location>
        <position position="100"/>
    </location>
    <ligand>
        <name>Zn(2+)</name>
        <dbReference type="ChEBI" id="CHEBI:29105"/>
    </ligand>
</feature>
<dbReference type="GO" id="GO:0005975">
    <property type="term" value="P:carbohydrate metabolic process"/>
    <property type="evidence" value="ECO:0007669"/>
    <property type="project" value="InterPro"/>
</dbReference>
<dbReference type="OrthoDB" id="9781367at2"/>
<dbReference type="NCBIfam" id="TIGR01662">
    <property type="entry name" value="HAD-SF-IIIA"/>
    <property type="match status" value="1"/>
</dbReference>
<feature type="site" description="Stabilizes the phosphoryl group" evidence="9">
    <location>
        <position position="57"/>
    </location>
</feature>
<protein>
    <recommendedName>
        <fullName evidence="6 7">D,D-heptose 1,7-bisphosphate phosphatase</fullName>
        <ecNumber evidence="7">3.1.3.-</ecNumber>
    </recommendedName>
</protein>
<keyword evidence="10" id="KW-0862">Zinc</keyword>
<keyword evidence="5 7" id="KW-0119">Carbohydrate metabolism</keyword>
<feature type="site" description="Stabilizes the phosphoryl group" evidence="9">
    <location>
        <position position="104"/>
    </location>
</feature>
<feature type="binding site" evidence="10">
    <location>
        <position position="102"/>
    </location>
    <ligand>
        <name>Zn(2+)</name>
        <dbReference type="ChEBI" id="CHEBI:29105"/>
    </ligand>
</feature>
<dbReference type="PIRSF" id="PIRSF004682">
    <property type="entry name" value="GmhB"/>
    <property type="match status" value="1"/>
</dbReference>
<evidence type="ECO:0000256" key="3">
    <source>
        <dbReference type="ARBA" id="ARBA00022723"/>
    </source>
</evidence>
<keyword evidence="3 10" id="KW-0479">Metal-binding</keyword>
<dbReference type="Proteomes" id="UP000078252">
    <property type="component" value="Unassembled WGS sequence"/>
</dbReference>
<dbReference type="InterPro" id="IPR006549">
    <property type="entry name" value="HAD-SF_hydro_IIIA"/>
</dbReference>
<keyword evidence="2 7" id="KW-0963">Cytoplasm</keyword>
<accession>A0A175RGK5</accession>
<evidence type="ECO:0000256" key="5">
    <source>
        <dbReference type="ARBA" id="ARBA00023277"/>
    </source>
</evidence>
<sequence>MALAPDRPVGGILFDRDDTLVVDVPYNADPHLVVPVPGAHRAVERVRAAGLRTGVVTNQSVIAKGMATREEVDATNARVDELVGPFDVWCVCPHDADDGCDCRKPRPGMVLHAAEVLGIPAAGLVVIGDIGADVEAARAAGAQGILVPTARTRQAEVDAADTVAATLDDAVTLVLAQRPTPVA</sequence>
<dbReference type="InterPro" id="IPR004446">
    <property type="entry name" value="Heptose_bisP_phosphatase"/>
</dbReference>
<evidence type="ECO:0000256" key="8">
    <source>
        <dbReference type="PIRSR" id="PIRSR004682-1"/>
    </source>
</evidence>
<feature type="binding site" evidence="10">
    <location>
        <position position="129"/>
    </location>
    <ligand>
        <name>Mg(2+)</name>
        <dbReference type="ChEBI" id="CHEBI:18420"/>
    </ligand>
</feature>
<name>A0A175RGK5_9MICO</name>
<dbReference type="GO" id="GO:0005737">
    <property type="term" value="C:cytoplasm"/>
    <property type="evidence" value="ECO:0007669"/>
    <property type="project" value="UniProtKB-SubCell"/>
</dbReference>
<dbReference type="GO" id="GO:0016791">
    <property type="term" value="F:phosphatase activity"/>
    <property type="evidence" value="ECO:0007669"/>
    <property type="project" value="InterPro"/>
</dbReference>
<evidence type="ECO:0000256" key="6">
    <source>
        <dbReference type="ARBA" id="ARBA00031828"/>
    </source>
</evidence>
<proteinExistence type="inferred from homology"/>
<reference evidence="11 12" key="1">
    <citation type="journal article" date="2016" name="Front. Microbiol.">
        <title>Genomic Resource of Rice Seed Associated Bacteria.</title>
        <authorList>
            <person name="Midha S."/>
            <person name="Bansal K."/>
            <person name="Sharma S."/>
            <person name="Kumar N."/>
            <person name="Patil P.P."/>
            <person name="Chaudhry V."/>
            <person name="Patil P.B."/>
        </authorList>
    </citation>
    <scope>NUCLEOTIDE SEQUENCE [LARGE SCALE GENOMIC DNA]</scope>
    <source>
        <strain evidence="11 12">NS184</strain>
    </source>
</reference>
<dbReference type="Gene3D" id="3.40.50.1000">
    <property type="entry name" value="HAD superfamily/HAD-like"/>
    <property type="match status" value="1"/>
</dbReference>
<feature type="active site" description="Proton donor" evidence="8">
    <location>
        <position position="17"/>
    </location>
</feature>
<dbReference type="RefSeq" id="WP_058726876.1">
    <property type="nucleotide sequence ID" value="NZ_LDQC01000095.1"/>
</dbReference>
<dbReference type="EC" id="3.1.3.-" evidence="7"/>
<evidence type="ECO:0000313" key="12">
    <source>
        <dbReference type="Proteomes" id="UP000078252"/>
    </source>
</evidence>
<dbReference type="PANTHER" id="PTHR42891:SF1">
    <property type="entry name" value="D-GLYCERO-BETA-D-MANNO-HEPTOSE-1,7-BISPHOSPHATE 7-PHOSPHATASE"/>
    <property type="match status" value="1"/>
</dbReference>
<feature type="binding site" evidence="10">
    <location>
        <position position="17"/>
    </location>
    <ligand>
        <name>Mg(2+)</name>
        <dbReference type="ChEBI" id="CHEBI:18420"/>
    </ligand>
</feature>
<organism evidence="11 12">
    <name type="scientific">Curtobacterium luteum</name>
    <dbReference type="NCBI Taxonomy" id="33881"/>
    <lineage>
        <taxon>Bacteria</taxon>
        <taxon>Bacillati</taxon>
        <taxon>Actinomycetota</taxon>
        <taxon>Actinomycetes</taxon>
        <taxon>Micrococcales</taxon>
        <taxon>Microbacteriaceae</taxon>
        <taxon>Curtobacterium</taxon>
    </lineage>
</organism>
<evidence type="ECO:0000256" key="10">
    <source>
        <dbReference type="PIRSR" id="PIRSR004682-4"/>
    </source>
</evidence>
<dbReference type="SUPFAM" id="SSF56784">
    <property type="entry name" value="HAD-like"/>
    <property type="match status" value="1"/>
</dbReference>
<feature type="site" description="Contributes to substrate recognition" evidence="9">
    <location>
        <position position="103"/>
    </location>
</feature>
<feature type="binding site" evidence="10">
    <location>
        <position position="94"/>
    </location>
    <ligand>
        <name>Zn(2+)</name>
        <dbReference type="ChEBI" id="CHEBI:29105"/>
    </ligand>
</feature>
<evidence type="ECO:0000256" key="4">
    <source>
        <dbReference type="ARBA" id="ARBA00022801"/>
    </source>
</evidence>
<dbReference type="EMBL" id="LDQC01000095">
    <property type="protein sequence ID" value="KTR02910.1"/>
    <property type="molecule type" value="Genomic_DNA"/>
</dbReference>
<dbReference type="PATRIC" id="fig|33881.3.peg.3524"/>
<keyword evidence="4 7" id="KW-0378">Hydrolase</keyword>
<keyword evidence="10" id="KW-0460">Magnesium</keyword>
<dbReference type="STRING" id="33881.NS184_14940"/>
<comment type="caution">
    <text evidence="11">The sequence shown here is derived from an EMBL/GenBank/DDBJ whole genome shotgun (WGS) entry which is preliminary data.</text>
</comment>
<evidence type="ECO:0000313" key="11">
    <source>
        <dbReference type="EMBL" id="KTR02910.1"/>
    </source>
</evidence>
<gene>
    <name evidence="11" type="ORF">NS184_14940</name>
</gene>
<feature type="binding site" evidence="10">
    <location>
        <position position="15"/>
    </location>
    <ligand>
        <name>Mg(2+)</name>
        <dbReference type="ChEBI" id="CHEBI:18420"/>
    </ligand>
</feature>
<dbReference type="PANTHER" id="PTHR42891">
    <property type="entry name" value="D-GLYCERO-BETA-D-MANNO-HEPTOSE-1,7-BISPHOSPHATE 7-PHOSPHATASE"/>
    <property type="match status" value="1"/>
</dbReference>
<comment type="subcellular location">
    <subcellularLocation>
        <location evidence="1 7">Cytoplasm</location>
    </subcellularLocation>
</comment>
<comment type="cofactor">
    <cofactor evidence="10">
        <name>Zn(2+)</name>
        <dbReference type="ChEBI" id="CHEBI:29105"/>
    </cofactor>
</comment>
<dbReference type="GO" id="GO:0046872">
    <property type="term" value="F:metal ion binding"/>
    <property type="evidence" value="ECO:0007669"/>
    <property type="project" value="UniProtKB-KW"/>
</dbReference>
<evidence type="ECO:0000256" key="9">
    <source>
        <dbReference type="PIRSR" id="PIRSR004682-3"/>
    </source>
</evidence>
<evidence type="ECO:0000256" key="2">
    <source>
        <dbReference type="ARBA" id="ARBA00022490"/>
    </source>
</evidence>
<feature type="active site" description="Nucleophile" evidence="8">
    <location>
        <position position="15"/>
    </location>
</feature>